<reference evidence="5" key="1">
    <citation type="submission" date="2020-10" db="EMBL/GenBank/DDBJ databases">
        <title>Taxonomic study of unclassified bacteria belonging to the class Ktedonobacteria.</title>
        <authorList>
            <person name="Yabe S."/>
            <person name="Wang C.M."/>
            <person name="Zheng Y."/>
            <person name="Sakai Y."/>
            <person name="Cavaletti L."/>
            <person name="Monciardini P."/>
            <person name="Donadio S."/>
        </authorList>
    </citation>
    <scope>NUCLEOTIDE SEQUENCE</scope>
    <source>
        <strain evidence="5">SOSP1-1</strain>
    </source>
</reference>
<comment type="caution">
    <text evidence="5">The sequence shown here is derived from an EMBL/GenBank/DDBJ whole genome shotgun (WGS) entry which is preliminary data.</text>
</comment>
<dbReference type="CDD" id="cd01392">
    <property type="entry name" value="HTH_LacI"/>
    <property type="match status" value="1"/>
</dbReference>
<name>A0A8J3HZF0_9CHLR</name>
<dbReference type="GO" id="GO:0000976">
    <property type="term" value="F:transcription cis-regulatory region binding"/>
    <property type="evidence" value="ECO:0007669"/>
    <property type="project" value="TreeGrafter"/>
</dbReference>
<proteinExistence type="predicted"/>
<keyword evidence="6" id="KW-1185">Reference proteome</keyword>
<evidence type="ECO:0000259" key="4">
    <source>
        <dbReference type="PROSITE" id="PS50932"/>
    </source>
</evidence>
<organism evidence="5 6">
    <name type="scientific">Ktedonospora formicarum</name>
    <dbReference type="NCBI Taxonomy" id="2778364"/>
    <lineage>
        <taxon>Bacteria</taxon>
        <taxon>Bacillati</taxon>
        <taxon>Chloroflexota</taxon>
        <taxon>Ktedonobacteria</taxon>
        <taxon>Ktedonobacterales</taxon>
        <taxon>Ktedonobacteraceae</taxon>
        <taxon>Ktedonospora</taxon>
    </lineage>
</organism>
<dbReference type="SUPFAM" id="SSF47413">
    <property type="entry name" value="lambda repressor-like DNA-binding domains"/>
    <property type="match status" value="1"/>
</dbReference>
<dbReference type="EMBL" id="BNJF01000001">
    <property type="protein sequence ID" value="GHO42739.1"/>
    <property type="molecule type" value="Genomic_DNA"/>
</dbReference>
<dbReference type="RefSeq" id="WP_220192247.1">
    <property type="nucleotide sequence ID" value="NZ_BNJF01000001.1"/>
</dbReference>
<dbReference type="PANTHER" id="PTHR30146">
    <property type="entry name" value="LACI-RELATED TRANSCRIPTIONAL REPRESSOR"/>
    <property type="match status" value="1"/>
</dbReference>
<accession>A0A8J3HZF0</accession>
<gene>
    <name evidence="5" type="ORF">KSX_09020</name>
</gene>
<evidence type="ECO:0000256" key="2">
    <source>
        <dbReference type="ARBA" id="ARBA00023125"/>
    </source>
</evidence>
<evidence type="ECO:0000313" key="6">
    <source>
        <dbReference type="Proteomes" id="UP000612362"/>
    </source>
</evidence>
<keyword evidence="3" id="KW-0804">Transcription</keyword>
<dbReference type="Pfam" id="PF00356">
    <property type="entry name" value="LacI"/>
    <property type="match status" value="1"/>
</dbReference>
<dbReference type="InterPro" id="IPR046335">
    <property type="entry name" value="LacI/GalR-like_sensor"/>
</dbReference>
<dbReference type="SUPFAM" id="SSF53822">
    <property type="entry name" value="Periplasmic binding protein-like I"/>
    <property type="match status" value="1"/>
</dbReference>
<keyword evidence="1" id="KW-0805">Transcription regulation</keyword>
<dbReference type="InterPro" id="IPR028082">
    <property type="entry name" value="Peripla_BP_I"/>
</dbReference>
<keyword evidence="2" id="KW-0238">DNA-binding</keyword>
<dbReference type="CDD" id="cd06296">
    <property type="entry name" value="PBP1_CatR-like"/>
    <property type="match status" value="1"/>
</dbReference>
<dbReference type="PROSITE" id="PS50932">
    <property type="entry name" value="HTH_LACI_2"/>
    <property type="match status" value="1"/>
</dbReference>
<feature type="domain" description="HTH lacI-type" evidence="4">
    <location>
        <begin position="11"/>
        <end position="65"/>
    </location>
</feature>
<dbReference type="Gene3D" id="3.40.50.2300">
    <property type="match status" value="2"/>
</dbReference>
<dbReference type="Pfam" id="PF13377">
    <property type="entry name" value="Peripla_BP_3"/>
    <property type="match status" value="1"/>
</dbReference>
<dbReference type="Gene3D" id="1.10.260.40">
    <property type="entry name" value="lambda repressor-like DNA-binding domains"/>
    <property type="match status" value="1"/>
</dbReference>
<protein>
    <submittedName>
        <fullName evidence="5">Transcriptional regulator</fullName>
    </submittedName>
</protein>
<dbReference type="AlphaFoldDB" id="A0A8J3HZF0"/>
<dbReference type="Proteomes" id="UP000612362">
    <property type="component" value="Unassembled WGS sequence"/>
</dbReference>
<evidence type="ECO:0000256" key="1">
    <source>
        <dbReference type="ARBA" id="ARBA00023015"/>
    </source>
</evidence>
<dbReference type="InterPro" id="IPR010982">
    <property type="entry name" value="Lambda_DNA-bd_dom_sf"/>
</dbReference>
<dbReference type="SMART" id="SM00354">
    <property type="entry name" value="HTH_LACI"/>
    <property type="match status" value="1"/>
</dbReference>
<dbReference type="PANTHER" id="PTHR30146:SF153">
    <property type="entry name" value="LACTOSE OPERON REPRESSOR"/>
    <property type="match status" value="1"/>
</dbReference>
<evidence type="ECO:0000313" key="5">
    <source>
        <dbReference type="EMBL" id="GHO42739.1"/>
    </source>
</evidence>
<dbReference type="GO" id="GO:0003700">
    <property type="term" value="F:DNA-binding transcription factor activity"/>
    <property type="evidence" value="ECO:0007669"/>
    <property type="project" value="TreeGrafter"/>
</dbReference>
<dbReference type="InterPro" id="IPR000843">
    <property type="entry name" value="HTH_LacI"/>
</dbReference>
<evidence type="ECO:0000256" key="3">
    <source>
        <dbReference type="ARBA" id="ARBA00023163"/>
    </source>
</evidence>
<sequence length="350" mass="38475">MTLEQKQSKRLTMAQIAKEAGVSITTVSKVLNQLPGVGAQTRARIQAMIEQHDYVQNHAARHLRKGQSGLIDLVIMRLEGGYDLGIMHGVQEALEESGHRLVVFATHEDEAVERRWLRRIQDQSTDGVLLLLPYERIGIAEMLMAQNIPVVAIGDRNEPTTNYPTIGSTIWLGGYTATEYLISLGHRRIGIIAGPLHLTTTRARLAGYREALERAGIPVDPALICEGNYFLGDGIKQANALLDLEDPPTAIFAGNDAQAAGVYQVLYQRQVRIPDEMSVVGFDDVMYTAQMPPPLTTIHQPLAEMGKMAANMLLRLIGGQTLESNRVELSTSLVIRDSCAPPRTGPLLNR</sequence>